<accession>A0A4C1TNI1</accession>
<feature type="region of interest" description="Disordered" evidence="1">
    <location>
        <begin position="60"/>
        <end position="90"/>
    </location>
</feature>
<comment type="caution">
    <text evidence="2">The sequence shown here is derived from an EMBL/GenBank/DDBJ whole genome shotgun (WGS) entry which is preliminary data.</text>
</comment>
<evidence type="ECO:0000256" key="1">
    <source>
        <dbReference type="SAM" id="MobiDB-lite"/>
    </source>
</evidence>
<gene>
    <name evidence="2" type="ORF">EVAR_92231_1</name>
</gene>
<dbReference type="Proteomes" id="UP000299102">
    <property type="component" value="Unassembled WGS sequence"/>
</dbReference>
<evidence type="ECO:0000313" key="2">
    <source>
        <dbReference type="EMBL" id="GBP15228.1"/>
    </source>
</evidence>
<dbReference type="EMBL" id="BGZK01000070">
    <property type="protein sequence ID" value="GBP15228.1"/>
    <property type="molecule type" value="Genomic_DNA"/>
</dbReference>
<organism evidence="2 3">
    <name type="scientific">Eumeta variegata</name>
    <name type="common">Bagworm moth</name>
    <name type="synonym">Eumeta japonica</name>
    <dbReference type="NCBI Taxonomy" id="151549"/>
    <lineage>
        <taxon>Eukaryota</taxon>
        <taxon>Metazoa</taxon>
        <taxon>Ecdysozoa</taxon>
        <taxon>Arthropoda</taxon>
        <taxon>Hexapoda</taxon>
        <taxon>Insecta</taxon>
        <taxon>Pterygota</taxon>
        <taxon>Neoptera</taxon>
        <taxon>Endopterygota</taxon>
        <taxon>Lepidoptera</taxon>
        <taxon>Glossata</taxon>
        <taxon>Ditrysia</taxon>
        <taxon>Tineoidea</taxon>
        <taxon>Psychidae</taxon>
        <taxon>Oiketicinae</taxon>
        <taxon>Eumeta</taxon>
    </lineage>
</organism>
<reference evidence="2 3" key="1">
    <citation type="journal article" date="2019" name="Commun. Biol.">
        <title>The bagworm genome reveals a unique fibroin gene that provides high tensile strength.</title>
        <authorList>
            <person name="Kono N."/>
            <person name="Nakamura H."/>
            <person name="Ohtoshi R."/>
            <person name="Tomita M."/>
            <person name="Numata K."/>
            <person name="Arakawa K."/>
        </authorList>
    </citation>
    <scope>NUCLEOTIDE SEQUENCE [LARGE SCALE GENOMIC DNA]</scope>
</reference>
<name>A0A4C1TNI1_EUMVA</name>
<protein>
    <submittedName>
        <fullName evidence="2">Uncharacterized protein</fullName>
    </submittedName>
</protein>
<sequence length="90" mass="10296">MLKRRNRVYLLVRRSDIVERRIGGLWALRAAVAVHGAREHAHAFPVVELERLARESRPTHLEVTKVQSVSAPPMGRFARPTRMPRASRPP</sequence>
<dbReference type="AlphaFoldDB" id="A0A4C1TNI1"/>
<keyword evidence="3" id="KW-1185">Reference proteome</keyword>
<proteinExistence type="predicted"/>
<evidence type="ECO:0000313" key="3">
    <source>
        <dbReference type="Proteomes" id="UP000299102"/>
    </source>
</evidence>